<dbReference type="SMART" id="SM00388">
    <property type="entry name" value="HisKA"/>
    <property type="match status" value="1"/>
</dbReference>
<dbReference type="InterPro" id="IPR001610">
    <property type="entry name" value="PAC"/>
</dbReference>
<dbReference type="Gene3D" id="3.30.565.10">
    <property type="entry name" value="Histidine kinase-like ATPase, C-terminal domain"/>
    <property type="match status" value="1"/>
</dbReference>
<dbReference type="PROSITE" id="PS50113">
    <property type="entry name" value="PAC"/>
    <property type="match status" value="2"/>
</dbReference>
<dbReference type="Pfam" id="PF12860">
    <property type="entry name" value="PAS_7"/>
    <property type="match status" value="1"/>
</dbReference>
<reference evidence="10" key="1">
    <citation type="submission" date="2017-08" db="EMBL/GenBank/DDBJ databases">
        <authorList>
            <person name="Varghese N."/>
            <person name="Submissions S."/>
        </authorList>
    </citation>
    <scope>NUCLEOTIDE SEQUENCE [LARGE SCALE GENOMIC DNA]</scope>
    <source>
        <strain evidence="10">KCTC 23107</strain>
    </source>
</reference>
<dbReference type="Gene3D" id="1.10.287.130">
    <property type="match status" value="1"/>
</dbReference>
<evidence type="ECO:0000256" key="1">
    <source>
        <dbReference type="ARBA" id="ARBA00000085"/>
    </source>
</evidence>
<dbReference type="GO" id="GO:0000155">
    <property type="term" value="F:phosphorelay sensor kinase activity"/>
    <property type="evidence" value="ECO:0007669"/>
    <property type="project" value="InterPro"/>
</dbReference>
<dbReference type="InterPro" id="IPR003661">
    <property type="entry name" value="HisK_dim/P_dom"/>
</dbReference>
<dbReference type="SMART" id="SM00091">
    <property type="entry name" value="PAS"/>
    <property type="match status" value="4"/>
</dbReference>
<dbReference type="EMBL" id="OCPC01000001">
    <property type="protein sequence ID" value="SOE08353.1"/>
    <property type="molecule type" value="Genomic_DNA"/>
</dbReference>
<dbReference type="Pfam" id="PF02518">
    <property type="entry name" value="HATPase_c"/>
    <property type="match status" value="1"/>
</dbReference>
<dbReference type="PANTHER" id="PTHR43304:SF1">
    <property type="entry name" value="PAC DOMAIN-CONTAINING PROTEIN"/>
    <property type="match status" value="1"/>
</dbReference>
<feature type="domain" description="Histidine kinase" evidence="6">
    <location>
        <begin position="529"/>
        <end position="744"/>
    </location>
</feature>
<evidence type="ECO:0000259" key="6">
    <source>
        <dbReference type="PROSITE" id="PS50109"/>
    </source>
</evidence>
<dbReference type="SUPFAM" id="SSF55874">
    <property type="entry name" value="ATPase domain of HSP90 chaperone/DNA topoisomerase II/histidine kinase"/>
    <property type="match status" value="1"/>
</dbReference>
<keyword evidence="10" id="KW-1185">Reference proteome</keyword>
<dbReference type="PROSITE" id="PS50112">
    <property type="entry name" value="PAS"/>
    <property type="match status" value="2"/>
</dbReference>
<dbReference type="AlphaFoldDB" id="A0A286HKK5"/>
<comment type="catalytic activity">
    <reaction evidence="1">
        <text>ATP + protein L-histidine = ADP + protein N-phospho-L-histidine.</text>
        <dbReference type="EC" id="2.7.13.3"/>
    </reaction>
</comment>
<dbReference type="Proteomes" id="UP000219465">
    <property type="component" value="Unassembled WGS sequence"/>
</dbReference>
<organism evidence="9 10">
    <name type="scientific">Hoeflea halophila</name>
    <dbReference type="NCBI Taxonomy" id="714899"/>
    <lineage>
        <taxon>Bacteria</taxon>
        <taxon>Pseudomonadati</taxon>
        <taxon>Pseudomonadota</taxon>
        <taxon>Alphaproteobacteria</taxon>
        <taxon>Hyphomicrobiales</taxon>
        <taxon>Rhizobiaceae</taxon>
        <taxon>Hoeflea</taxon>
    </lineage>
</organism>
<dbReference type="InterPro" id="IPR004358">
    <property type="entry name" value="Sig_transdc_His_kin-like_C"/>
</dbReference>
<evidence type="ECO:0000259" key="7">
    <source>
        <dbReference type="PROSITE" id="PS50112"/>
    </source>
</evidence>
<dbReference type="PROSITE" id="PS50109">
    <property type="entry name" value="HIS_KIN"/>
    <property type="match status" value="1"/>
</dbReference>
<keyword evidence="5" id="KW-0418">Kinase</keyword>
<gene>
    <name evidence="9" type="ORF">SAMN05877838_0064</name>
</gene>
<dbReference type="CDD" id="cd00082">
    <property type="entry name" value="HisKA"/>
    <property type="match status" value="1"/>
</dbReference>
<dbReference type="Gene3D" id="3.30.450.20">
    <property type="entry name" value="PAS domain"/>
    <property type="match status" value="4"/>
</dbReference>
<name>A0A286HKK5_9HYPH</name>
<evidence type="ECO:0000313" key="10">
    <source>
        <dbReference type="Proteomes" id="UP000219465"/>
    </source>
</evidence>
<dbReference type="InterPro" id="IPR035965">
    <property type="entry name" value="PAS-like_dom_sf"/>
</dbReference>
<dbReference type="InterPro" id="IPR052162">
    <property type="entry name" value="Sensor_kinase/Photoreceptor"/>
</dbReference>
<dbReference type="InterPro" id="IPR013656">
    <property type="entry name" value="PAS_4"/>
</dbReference>
<keyword evidence="3" id="KW-0597">Phosphoprotein</keyword>
<dbReference type="PANTHER" id="PTHR43304">
    <property type="entry name" value="PHYTOCHROME-LIKE PROTEIN CPH1"/>
    <property type="match status" value="1"/>
</dbReference>
<feature type="domain" description="PAS" evidence="7">
    <location>
        <begin position="7"/>
        <end position="51"/>
    </location>
</feature>
<dbReference type="InterPro" id="IPR000014">
    <property type="entry name" value="PAS"/>
</dbReference>
<dbReference type="PRINTS" id="PR00344">
    <property type="entry name" value="BCTRLSENSOR"/>
</dbReference>
<dbReference type="InterPro" id="IPR036890">
    <property type="entry name" value="HATPase_C_sf"/>
</dbReference>
<evidence type="ECO:0000313" key="9">
    <source>
        <dbReference type="EMBL" id="SOE08353.1"/>
    </source>
</evidence>
<dbReference type="Pfam" id="PF13426">
    <property type="entry name" value="PAS_9"/>
    <property type="match status" value="1"/>
</dbReference>
<accession>A0A286HKK5</accession>
<evidence type="ECO:0000256" key="2">
    <source>
        <dbReference type="ARBA" id="ARBA00012438"/>
    </source>
</evidence>
<dbReference type="SUPFAM" id="SSF55785">
    <property type="entry name" value="PYP-like sensor domain (PAS domain)"/>
    <property type="match status" value="4"/>
</dbReference>
<dbReference type="Pfam" id="PF00512">
    <property type="entry name" value="HisKA"/>
    <property type="match status" value="1"/>
</dbReference>
<feature type="domain" description="PAC" evidence="8">
    <location>
        <begin position="81"/>
        <end position="133"/>
    </location>
</feature>
<evidence type="ECO:0000256" key="3">
    <source>
        <dbReference type="ARBA" id="ARBA00022553"/>
    </source>
</evidence>
<dbReference type="SMART" id="SM00387">
    <property type="entry name" value="HATPase_c"/>
    <property type="match status" value="1"/>
</dbReference>
<dbReference type="CDD" id="cd00130">
    <property type="entry name" value="PAS"/>
    <property type="match status" value="3"/>
</dbReference>
<dbReference type="NCBIfam" id="TIGR00229">
    <property type="entry name" value="sensory_box"/>
    <property type="match status" value="3"/>
</dbReference>
<dbReference type="InterPro" id="IPR036097">
    <property type="entry name" value="HisK_dim/P_sf"/>
</dbReference>
<evidence type="ECO:0000256" key="4">
    <source>
        <dbReference type="ARBA" id="ARBA00022679"/>
    </source>
</evidence>
<dbReference type="OrthoDB" id="9808408at2"/>
<dbReference type="InterPro" id="IPR003594">
    <property type="entry name" value="HATPase_dom"/>
</dbReference>
<dbReference type="InterPro" id="IPR000700">
    <property type="entry name" value="PAS-assoc_C"/>
</dbReference>
<sequence length="746" mass="83919">MRLPVSPESLLHALYETLPDPVMIIDADRKLIASNAAASAVFGYSAEEFLGLGPRDFYASIEDAREVGRALFPLDKATQTLHGQYQFLRKDGSIVTAELTANKILDADGKAVALVAILRDISETVAAREEHRRTESILNTALASISEGFIIFDKQDRLLLCNDAYFEIYAISAPAMRIGATFESIIRYGVAHGQYADCGKTEEEHEAWVAWRMERHRNPSKPYIQRLSTNRSLLVEERIAEDGLNVGVRTDVSILSQAKNEAERLGQIIENVAQEVYLFSLTKDKIVSANKAARDNLQYSLEELRELSAADFIAGSAQDEMNALIAPTGSAESKIQIFDTMHRRKDGSTYPCRVRLEHMEDPDDPVALAFVEDMTERLEIERALKQKEHEFETLARNLPDFIVRAKPDTTLTYVNEHYARYVGRPADEMIGRKFLDFVPEANRAMLIEHLASLSPEQPLRTSEQAMPSLTGETLWCLWSNLMVFEDGKPVELVSVGRDITQVREAQNRIARQSRELELRNNALEQFSAVVSHDLKAPLRQIRLFADMIAEDIKLGKAEDLATFSGYISQRSEAMEAMTSSLLEYSQLAYQRINPEKFQLSKALNEAWTNLSVNVEEAQASLIVEKDIDLYGDFTLLTHLYQNLFANSLKYRRQDSSVEIRVEAQTDREGHKITVEDDGIGIAPEQAERIFGVFQRLHADEKLYSGTGIGLALCRRIAESHHGSIHLDTSYRDGARFVITLPRQGAG</sequence>
<dbReference type="Pfam" id="PF08448">
    <property type="entry name" value="PAS_4"/>
    <property type="match status" value="2"/>
</dbReference>
<keyword evidence="4" id="KW-0808">Transferase</keyword>
<evidence type="ECO:0000259" key="8">
    <source>
        <dbReference type="PROSITE" id="PS50113"/>
    </source>
</evidence>
<dbReference type="RefSeq" id="WP_097103919.1">
    <property type="nucleotide sequence ID" value="NZ_OCPC01000001.1"/>
</dbReference>
<protein>
    <recommendedName>
        <fullName evidence="2">histidine kinase</fullName>
        <ecNumber evidence="2">2.7.13.3</ecNumber>
    </recommendedName>
</protein>
<proteinExistence type="predicted"/>
<dbReference type="SUPFAM" id="SSF47384">
    <property type="entry name" value="Homodimeric domain of signal transducing histidine kinase"/>
    <property type="match status" value="1"/>
</dbReference>
<feature type="domain" description="PAC" evidence="8">
    <location>
        <begin position="460"/>
        <end position="511"/>
    </location>
</feature>
<feature type="domain" description="PAS" evidence="7">
    <location>
        <begin position="387"/>
        <end position="457"/>
    </location>
</feature>
<evidence type="ECO:0000256" key="5">
    <source>
        <dbReference type="ARBA" id="ARBA00022777"/>
    </source>
</evidence>
<dbReference type="InterPro" id="IPR005467">
    <property type="entry name" value="His_kinase_dom"/>
</dbReference>
<dbReference type="EC" id="2.7.13.3" evidence="2"/>
<dbReference type="SMART" id="SM00086">
    <property type="entry name" value="PAC"/>
    <property type="match status" value="3"/>
</dbReference>